<dbReference type="AlphaFoldDB" id="A0A1B9R2E1"/>
<dbReference type="SMART" id="SM00014">
    <property type="entry name" value="acidPPc"/>
    <property type="match status" value="1"/>
</dbReference>
<dbReference type="GO" id="GO:0050380">
    <property type="term" value="F:undecaprenyl-diphosphatase activity"/>
    <property type="evidence" value="ECO:0007669"/>
    <property type="project" value="UniProtKB-EC"/>
</dbReference>
<protein>
    <recommendedName>
        <fullName evidence="1">undecaprenyl-diphosphate phosphatase</fullName>
        <ecNumber evidence="1">3.6.1.27</ecNumber>
    </recommendedName>
    <alternativeName>
        <fullName evidence="2">Undecaprenyl pyrophosphate phosphatase</fullName>
    </alternativeName>
</protein>
<feature type="transmembrane region" description="Helical" evidence="4">
    <location>
        <begin position="188"/>
        <end position="206"/>
    </location>
</feature>
<evidence type="ECO:0000259" key="5">
    <source>
        <dbReference type="SMART" id="SM00014"/>
    </source>
</evidence>
<dbReference type="EC" id="3.6.1.27" evidence="1"/>
<keyword evidence="4" id="KW-0812">Transmembrane</keyword>
<comment type="caution">
    <text evidence="6">The sequence shown here is derived from an EMBL/GenBank/DDBJ whole genome shotgun (WGS) entry which is preliminary data.</text>
</comment>
<dbReference type="RefSeq" id="WP_065576330.1">
    <property type="nucleotide sequence ID" value="NZ_JBNGCH010000199.1"/>
</dbReference>
<evidence type="ECO:0000256" key="4">
    <source>
        <dbReference type="SAM" id="Phobius"/>
    </source>
</evidence>
<feature type="transmembrane region" description="Helical" evidence="4">
    <location>
        <begin position="218"/>
        <end position="240"/>
    </location>
</feature>
<feature type="transmembrane region" description="Helical" evidence="4">
    <location>
        <begin position="53"/>
        <end position="72"/>
    </location>
</feature>
<dbReference type="EMBL" id="MAJZ01000199">
    <property type="protein sequence ID" value="OCH78459.1"/>
    <property type="molecule type" value="Genomic_DNA"/>
</dbReference>
<sequence>MKSLFDSKIRGLILLGLMLLVLVPISLLTDNIDLTSSVSPAFGGSIALATDSAGSRGFLITLTVFCFAVLMLKLPKKTLIAQMMVLTVLLLVGFVSKTSLKLMTESPRPYTELLAKELLIPKPSHFYKLDSEKQMQLIDSVSEEVSPWRVYHWQGETDYSFPSGHTIFAAICVAFFGGLFWKHKRYSWAIGVLAWASAVAYSRLWLGMHRPIDLVGSTLFIAAIYTVMPSFDTIANRLYLRLPKTIQHM</sequence>
<keyword evidence="7" id="KW-1185">Reference proteome</keyword>
<feature type="transmembrane region" description="Helical" evidence="4">
    <location>
        <begin position="79"/>
        <end position="96"/>
    </location>
</feature>
<keyword evidence="4" id="KW-0472">Membrane</keyword>
<evidence type="ECO:0000256" key="1">
    <source>
        <dbReference type="ARBA" id="ARBA00012374"/>
    </source>
</evidence>
<dbReference type="CDD" id="cd01610">
    <property type="entry name" value="PAP2_like"/>
    <property type="match status" value="1"/>
</dbReference>
<dbReference type="PANTHER" id="PTHR14969:SF54">
    <property type="entry name" value="PHOSPHATIDYLGLYCEROPHOSPHATASE B"/>
    <property type="match status" value="1"/>
</dbReference>
<comment type="catalytic activity">
    <reaction evidence="3">
        <text>di-trans,octa-cis-undecaprenyl diphosphate + H2O = di-trans,octa-cis-undecaprenyl phosphate + phosphate + H(+)</text>
        <dbReference type="Rhea" id="RHEA:28094"/>
        <dbReference type="ChEBI" id="CHEBI:15377"/>
        <dbReference type="ChEBI" id="CHEBI:15378"/>
        <dbReference type="ChEBI" id="CHEBI:43474"/>
        <dbReference type="ChEBI" id="CHEBI:58405"/>
        <dbReference type="ChEBI" id="CHEBI:60392"/>
        <dbReference type="EC" id="3.6.1.27"/>
    </reaction>
</comment>
<dbReference type="InterPro" id="IPR036938">
    <property type="entry name" value="PAP2/HPO_sf"/>
</dbReference>
<dbReference type="Pfam" id="PF01569">
    <property type="entry name" value="PAP2"/>
    <property type="match status" value="1"/>
</dbReference>
<keyword evidence="4" id="KW-1133">Transmembrane helix</keyword>
<evidence type="ECO:0000313" key="7">
    <source>
        <dbReference type="Proteomes" id="UP000093173"/>
    </source>
</evidence>
<dbReference type="Proteomes" id="UP000093173">
    <property type="component" value="Unassembled WGS sequence"/>
</dbReference>
<evidence type="ECO:0000256" key="3">
    <source>
        <dbReference type="ARBA" id="ARBA00047594"/>
    </source>
</evidence>
<name>A0A1B9R2E1_9VIBR</name>
<evidence type="ECO:0000256" key="2">
    <source>
        <dbReference type="ARBA" id="ARBA00032707"/>
    </source>
</evidence>
<gene>
    <name evidence="6" type="ORF">A6E14_04575</name>
</gene>
<dbReference type="InterPro" id="IPR000326">
    <property type="entry name" value="PAP2/HPO"/>
</dbReference>
<dbReference type="Gene3D" id="1.20.144.10">
    <property type="entry name" value="Phosphatidic acid phosphatase type 2/haloperoxidase"/>
    <property type="match status" value="1"/>
</dbReference>
<reference evidence="7" key="1">
    <citation type="submission" date="2016-06" db="EMBL/GenBank/DDBJ databases">
        <authorList>
            <person name="Hehemann J.-H."/>
            <person name="Arevalo P."/>
            <person name="Datta M.S."/>
            <person name="Polz M.F."/>
        </authorList>
    </citation>
    <scope>NUCLEOTIDE SEQUENCE [LARGE SCALE GENOMIC DNA]</scope>
    <source>
        <strain evidence="7">9CSC122</strain>
    </source>
</reference>
<dbReference type="SUPFAM" id="SSF48317">
    <property type="entry name" value="Acid phosphatase/Vanadium-dependent haloperoxidase"/>
    <property type="match status" value="1"/>
</dbReference>
<feature type="transmembrane region" description="Helical" evidence="4">
    <location>
        <begin position="159"/>
        <end position="181"/>
    </location>
</feature>
<accession>A0A1B9R2E1</accession>
<proteinExistence type="predicted"/>
<dbReference type="PANTHER" id="PTHR14969">
    <property type="entry name" value="SPHINGOSINE-1-PHOSPHATE PHOSPHOHYDROLASE"/>
    <property type="match status" value="1"/>
</dbReference>
<dbReference type="GO" id="GO:0005886">
    <property type="term" value="C:plasma membrane"/>
    <property type="evidence" value="ECO:0007669"/>
    <property type="project" value="TreeGrafter"/>
</dbReference>
<evidence type="ECO:0000313" key="6">
    <source>
        <dbReference type="EMBL" id="OCH78459.1"/>
    </source>
</evidence>
<organism evidence="6 7">
    <name type="scientific">Vibrio genomosp. F10</name>
    <dbReference type="NCBI Taxonomy" id="723171"/>
    <lineage>
        <taxon>Bacteria</taxon>
        <taxon>Pseudomonadati</taxon>
        <taxon>Pseudomonadota</taxon>
        <taxon>Gammaproteobacteria</taxon>
        <taxon>Vibrionales</taxon>
        <taxon>Vibrionaceae</taxon>
        <taxon>Vibrio</taxon>
    </lineage>
</organism>
<feature type="domain" description="Phosphatidic acid phosphatase type 2/haloperoxidase" evidence="5">
    <location>
        <begin position="81"/>
        <end position="229"/>
    </location>
</feature>